<proteinExistence type="predicted"/>
<feature type="non-terminal residue" evidence="1">
    <location>
        <position position="76"/>
    </location>
</feature>
<comment type="caution">
    <text evidence="1">The sequence shown here is derived from an EMBL/GenBank/DDBJ whole genome shotgun (WGS) entry which is preliminary data.</text>
</comment>
<dbReference type="AlphaFoldDB" id="A0A1V6NGR8"/>
<dbReference type="EMBL" id="MDYN01000451">
    <property type="protein sequence ID" value="OQD63799.1"/>
    <property type="molecule type" value="Genomic_DNA"/>
</dbReference>
<organism evidence="1 2">
    <name type="scientific">Penicillium antarcticum</name>
    <dbReference type="NCBI Taxonomy" id="416450"/>
    <lineage>
        <taxon>Eukaryota</taxon>
        <taxon>Fungi</taxon>
        <taxon>Dikarya</taxon>
        <taxon>Ascomycota</taxon>
        <taxon>Pezizomycotina</taxon>
        <taxon>Eurotiomycetes</taxon>
        <taxon>Eurotiomycetidae</taxon>
        <taxon>Eurotiales</taxon>
        <taxon>Aspergillaceae</taxon>
        <taxon>Penicillium</taxon>
    </lineage>
</organism>
<evidence type="ECO:0000313" key="1">
    <source>
        <dbReference type="EMBL" id="OQD63799.1"/>
    </source>
</evidence>
<accession>A0A1V6NGR8</accession>
<name>A0A1V6NGR8_9EURO</name>
<evidence type="ECO:0008006" key="3">
    <source>
        <dbReference type="Google" id="ProtNLM"/>
    </source>
</evidence>
<dbReference type="Proteomes" id="UP000191672">
    <property type="component" value="Unassembled WGS sequence"/>
</dbReference>
<evidence type="ECO:0000313" key="2">
    <source>
        <dbReference type="Proteomes" id="UP000191672"/>
    </source>
</evidence>
<sequence length="76" mass="9169">VGVKRLFNTARDIYYYRRGRIKSSTIEDLIIFLYTSRFNIEEEEARLLKKFFSHNKIEAAKEEKDKKLNEIEIEPI</sequence>
<gene>
    <name evidence="1" type="ORF">PENANT_c451G02139</name>
</gene>
<protein>
    <recommendedName>
        <fullName evidence="3">HAT C-terminal dimerisation domain-containing protein</fullName>
    </recommendedName>
</protein>
<reference evidence="2" key="1">
    <citation type="journal article" date="2017" name="Nat. Microbiol.">
        <title>Global analysis of biosynthetic gene clusters reveals vast potential of secondary metabolite production in Penicillium species.</title>
        <authorList>
            <person name="Nielsen J.C."/>
            <person name="Grijseels S."/>
            <person name="Prigent S."/>
            <person name="Ji B."/>
            <person name="Dainat J."/>
            <person name="Nielsen K.F."/>
            <person name="Frisvad J.C."/>
            <person name="Workman M."/>
            <person name="Nielsen J."/>
        </authorList>
    </citation>
    <scope>NUCLEOTIDE SEQUENCE [LARGE SCALE GENOMIC DNA]</scope>
    <source>
        <strain evidence="2">IBT 31811</strain>
    </source>
</reference>
<keyword evidence="2" id="KW-1185">Reference proteome</keyword>
<feature type="non-terminal residue" evidence="1">
    <location>
        <position position="1"/>
    </location>
</feature>